<dbReference type="InterPro" id="IPR036485">
    <property type="entry name" value="Glu_synth_asu_C_sf"/>
</dbReference>
<dbReference type="Gene3D" id="2.160.20.60">
    <property type="entry name" value="Glutamate synthase, alpha subunit, C-terminal domain"/>
    <property type="match status" value="1"/>
</dbReference>
<proteinExistence type="predicted"/>
<dbReference type="EMBL" id="CAADFQ010000030">
    <property type="protein sequence ID" value="VFK32156.1"/>
    <property type="molecule type" value="Genomic_DNA"/>
</dbReference>
<dbReference type="PANTHER" id="PTHR43100">
    <property type="entry name" value="GLUTAMATE SYNTHASE [NADPH] SMALL CHAIN"/>
    <property type="match status" value="1"/>
</dbReference>
<dbReference type="InterPro" id="IPR051394">
    <property type="entry name" value="Glutamate_Synthase"/>
</dbReference>
<evidence type="ECO:0000313" key="3">
    <source>
        <dbReference type="EMBL" id="VFK74174.1"/>
    </source>
</evidence>
<organism evidence="1">
    <name type="scientific">Candidatus Kentrum sp. MB</name>
    <dbReference type="NCBI Taxonomy" id="2138164"/>
    <lineage>
        <taxon>Bacteria</taxon>
        <taxon>Pseudomonadati</taxon>
        <taxon>Pseudomonadota</taxon>
        <taxon>Gammaproteobacteria</taxon>
        <taxon>Candidatus Kentrum</taxon>
    </lineage>
</organism>
<dbReference type="PANTHER" id="PTHR43100:SF1">
    <property type="entry name" value="GLUTAMATE SYNTHASE [NADPH] SMALL CHAIN"/>
    <property type="match status" value="1"/>
</dbReference>
<evidence type="ECO:0000313" key="1">
    <source>
        <dbReference type="EMBL" id="VFK22686.1"/>
    </source>
</evidence>
<protein>
    <submittedName>
        <fullName evidence="1">Glutamate synthase (NADPH/NADH) large chain</fullName>
    </submittedName>
</protein>
<dbReference type="GO" id="GO:0016491">
    <property type="term" value="F:oxidoreductase activity"/>
    <property type="evidence" value="ECO:0007669"/>
    <property type="project" value="InterPro"/>
</dbReference>
<dbReference type="AlphaFoldDB" id="A0A450X077"/>
<sequence length="92" mass="10811">MAMVELEKIVEDDEMARKGRELRGELPDKLPELPEDMLADDALRLRILIARHLRYTGSGPGQTVLDEWEKYLPKFVKVMPTEYRKVLSEQRR</sequence>
<name>A0A450X077_9GAMM</name>
<dbReference type="EMBL" id="CAADGH010000001">
    <property type="protein sequence ID" value="VFK74174.1"/>
    <property type="molecule type" value="Genomic_DNA"/>
</dbReference>
<reference evidence="1" key="1">
    <citation type="submission" date="2019-02" db="EMBL/GenBank/DDBJ databases">
        <authorList>
            <person name="Gruber-Vodicka R. H."/>
            <person name="Seah K. B. B."/>
        </authorList>
    </citation>
    <scope>NUCLEOTIDE SEQUENCE</scope>
    <source>
        <strain evidence="1">BECK_BZ197</strain>
        <strain evidence="3">BECK_BZ198</strain>
        <strain evidence="2">BECK_BZ199</strain>
    </source>
</reference>
<dbReference type="SUPFAM" id="SSF69336">
    <property type="entry name" value="Alpha subunit of glutamate synthase, C-terminal domain"/>
    <property type="match status" value="1"/>
</dbReference>
<accession>A0A450X077</accession>
<dbReference type="EMBL" id="CAADFO010000002">
    <property type="protein sequence ID" value="VFK22686.1"/>
    <property type="molecule type" value="Genomic_DNA"/>
</dbReference>
<gene>
    <name evidence="1" type="ORF">BECKMB1821G_GA0114241_1002101</name>
    <name evidence="3" type="ORF">BECKMB1821H_GA0114242_1001105</name>
    <name evidence="2" type="ORF">BECKMB1821I_GA0114274_103015</name>
</gene>
<evidence type="ECO:0000313" key="2">
    <source>
        <dbReference type="EMBL" id="VFK32156.1"/>
    </source>
</evidence>